<dbReference type="InterPro" id="IPR007278">
    <property type="entry name" value="DUF397"/>
</dbReference>
<organism evidence="2 3">
    <name type="scientific">Sphaerisporangium aureirubrum</name>
    <dbReference type="NCBI Taxonomy" id="1544736"/>
    <lineage>
        <taxon>Bacteria</taxon>
        <taxon>Bacillati</taxon>
        <taxon>Actinomycetota</taxon>
        <taxon>Actinomycetes</taxon>
        <taxon>Streptosporangiales</taxon>
        <taxon>Streptosporangiaceae</taxon>
        <taxon>Sphaerisporangium</taxon>
    </lineage>
</organism>
<dbReference type="EMBL" id="JBHSRF010000022">
    <property type="protein sequence ID" value="MFC6082906.1"/>
    <property type="molecule type" value="Genomic_DNA"/>
</dbReference>
<comment type="caution">
    <text evidence="2">The sequence shown here is derived from an EMBL/GenBank/DDBJ whole genome shotgun (WGS) entry which is preliminary data.</text>
</comment>
<proteinExistence type="predicted"/>
<reference evidence="3" key="1">
    <citation type="journal article" date="2019" name="Int. J. Syst. Evol. Microbiol.">
        <title>The Global Catalogue of Microorganisms (GCM) 10K type strain sequencing project: providing services to taxonomists for standard genome sequencing and annotation.</title>
        <authorList>
            <consortium name="The Broad Institute Genomics Platform"/>
            <consortium name="The Broad Institute Genome Sequencing Center for Infectious Disease"/>
            <person name="Wu L."/>
            <person name="Ma J."/>
        </authorList>
    </citation>
    <scope>NUCLEOTIDE SEQUENCE [LARGE SCALE GENOMIC DNA]</scope>
    <source>
        <strain evidence="3">JCM 30346</strain>
    </source>
</reference>
<evidence type="ECO:0000259" key="1">
    <source>
        <dbReference type="Pfam" id="PF04149"/>
    </source>
</evidence>
<name>A0ABW1NI48_9ACTN</name>
<protein>
    <submittedName>
        <fullName evidence="2">DUF397 domain-containing protein</fullName>
    </submittedName>
</protein>
<evidence type="ECO:0000313" key="3">
    <source>
        <dbReference type="Proteomes" id="UP001596137"/>
    </source>
</evidence>
<feature type="domain" description="DUF397" evidence="1">
    <location>
        <begin position="8"/>
        <end position="60"/>
    </location>
</feature>
<sequence>MDVSAALWQKSSFSGGNGGQCVEVATNLPRVIAVRDSKHQNGLALLVDPTEWQAFVSSVRRGELD</sequence>
<keyword evidence="3" id="KW-1185">Reference proteome</keyword>
<gene>
    <name evidence="2" type="ORF">ACFP1K_17175</name>
</gene>
<dbReference type="Proteomes" id="UP001596137">
    <property type="component" value="Unassembled WGS sequence"/>
</dbReference>
<accession>A0ABW1NI48</accession>
<dbReference type="RefSeq" id="WP_380753923.1">
    <property type="nucleotide sequence ID" value="NZ_JBHSRF010000022.1"/>
</dbReference>
<evidence type="ECO:0000313" key="2">
    <source>
        <dbReference type="EMBL" id="MFC6082906.1"/>
    </source>
</evidence>
<dbReference type="Pfam" id="PF04149">
    <property type="entry name" value="DUF397"/>
    <property type="match status" value="1"/>
</dbReference>